<reference evidence="2 3" key="1">
    <citation type="submission" date="2020-10" db="EMBL/GenBank/DDBJ databases">
        <title>ChiBAC.</title>
        <authorList>
            <person name="Zenner C."/>
            <person name="Hitch T.C.A."/>
            <person name="Clavel T."/>
        </authorList>
    </citation>
    <scope>NUCLEOTIDE SEQUENCE [LARGE SCALE GENOMIC DNA]</scope>
    <source>
        <strain evidence="2 3">DSM 107455</strain>
    </source>
</reference>
<evidence type="ECO:0000259" key="1">
    <source>
        <dbReference type="PROSITE" id="PS50902"/>
    </source>
</evidence>
<dbReference type="InterPro" id="IPR029039">
    <property type="entry name" value="Flavoprotein-like_sf"/>
</dbReference>
<name>A0ABR9QRK6_9ACTN</name>
<protein>
    <submittedName>
        <fullName evidence="2">Flavodoxin</fullName>
    </submittedName>
</protein>
<dbReference type="SUPFAM" id="SSF52218">
    <property type="entry name" value="Flavoproteins"/>
    <property type="match status" value="1"/>
</dbReference>
<keyword evidence="3" id="KW-1185">Reference proteome</keyword>
<sequence length="214" mass="22289">MAGKEKDVLTRRSFLTVAVGATSLFVAGCSGEKDEAPAADSATEQVEDASAADVSPAGNVLVAYFSATGNTEGVATAIAERLGADVFAIELSDPYTEADLNYNDDTSRTSVERVDGTNPELTQVMPNGWADYDRVLLGYPIWWGEAAWPLRTFVAGNDFAGKTVVPFCTSASSGIGDSADALAEIAGSGDWREGERFSSGAGDEAANWAADLGL</sequence>
<comment type="caution">
    <text evidence="2">The sequence shown here is derived from an EMBL/GenBank/DDBJ whole genome shotgun (WGS) entry which is preliminary data.</text>
</comment>
<gene>
    <name evidence="2" type="ORF">INF26_02465</name>
</gene>
<dbReference type="InterPro" id="IPR008254">
    <property type="entry name" value="Flavodoxin/NO_synth"/>
</dbReference>
<dbReference type="PROSITE" id="PS51318">
    <property type="entry name" value="TAT"/>
    <property type="match status" value="1"/>
</dbReference>
<dbReference type="Pfam" id="PF12682">
    <property type="entry name" value="Flavodoxin_4"/>
    <property type="match status" value="1"/>
</dbReference>
<dbReference type="Proteomes" id="UP001194273">
    <property type="component" value="Unassembled WGS sequence"/>
</dbReference>
<dbReference type="Gene3D" id="3.40.50.360">
    <property type="match status" value="1"/>
</dbReference>
<feature type="domain" description="Flavodoxin-like" evidence="1">
    <location>
        <begin position="60"/>
        <end position="214"/>
    </location>
</feature>
<dbReference type="EMBL" id="JADCJZ010000001">
    <property type="protein sequence ID" value="MBE5023718.1"/>
    <property type="molecule type" value="Genomic_DNA"/>
</dbReference>
<dbReference type="PROSITE" id="PS51257">
    <property type="entry name" value="PROKAR_LIPOPROTEIN"/>
    <property type="match status" value="1"/>
</dbReference>
<dbReference type="PROSITE" id="PS50902">
    <property type="entry name" value="FLAVODOXIN_LIKE"/>
    <property type="match status" value="1"/>
</dbReference>
<evidence type="ECO:0000313" key="2">
    <source>
        <dbReference type="EMBL" id="MBE5023718.1"/>
    </source>
</evidence>
<organism evidence="2 3">
    <name type="scientific">Thermophilibacter gallinarum</name>
    <dbReference type="NCBI Taxonomy" id="2779357"/>
    <lineage>
        <taxon>Bacteria</taxon>
        <taxon>Bacillati</taxon>
        <taxon>Actinomycetota</taxon>
        <taxon>Coriobacteriia</taxon>
        <taxon>Coriobacteriales</taxon>
        <taxon>Atopobiaceae</taxon>
        <taxon>Thermophilibacter</taxon>
    </lineage>
</organism>
<dbReference type="PANTHER" id="PTHR39201:SF1">
    <property type="entry name" value="FLAVODOXIN-LIKE DOMAIN-CONTAINING PROTEIN"/>
    <property type="match status" value="1"/>
</dbReference>
<proteinExistence type="predicted"/>
<dbReference type="PANTHER" id="PTHR39201">
    <property type="entry name" value="EXPORTED PROTEIN-RELATED"/>
    <property type="match status" value="1"/>
</dbReference>
<accession>A0ABR9QRK6</accession>
<evidence type="ECO:0000313" key="3">
    <source>
        <dbReference type="Proteomes" id="UP001194273"/>
    </source>
</evidence>
<dbReference type="InterPro" id="IPR006311">
    <property type="entry name" value="TAT_signal"/>
</dbReference>